<reference evidence="1" key="1">
    <citation type="journal article" date="2019" name="Philos. Trans. R. Soc. Lond., B, Biol. Sci.">
        <title>Targeted metagenomic recovery of four divergent viruses reveals shared and distinctive characteristics of giant viruses of marine eukaryotes.</title>
        <authorList>
            <person name="Needham D.M."/>
            <person name="Poirier C."/>
            <person name="Hehenberger E."/>
            <person name="Jimenez V."/>
            <person name="Swalwell J.E."/>
            <person name="Santoro A.E."/>
            <person name="Worden A.Z."/>
        </authorList>
    </citation>
    <scope>NUCLEOTIDE SEQUENCE</scope>
    <source>
        <strain evidence="1">OPacV-662</strain>
    </source>
</reference>
<sequence>MNIKLFNGSTVNINKIKSVCDYYKHIYNPTHLINKLKQLYTKYKYLLLKKQLYI</sequence>
<evidence type="ECO:0000313" key="1">
    <source>
        <dbReference type="EMBL" id="QFG74181.1"/>
    </source>
</evidence>
<name>A0A5J6VL52_9VIRU</name>
<protein>
    <submittedName>
        <fullName evidence="1">Uncharacterized protein</fullName>
    </submittedName>
</protein>
<proteinExistence type="predicted"/>
<dbReference type="EMBL" id="MN448282">
    <property type="protein sequence ID" value="QFG74181.1"/>
    <property type="molecule type" value="Genomic_DNA"/>
</dbReference>
<accession>A0A5J6VL52</accession>
<organism evidence="1">
    <name type="scientific">Megaviridae environmental sample</name>
    <dbReference type="NCBI Taxonomy" id="1737588"/>
    <lineage>
        <taxon>Viruses</taxon>
        <taxon>Varidnaviria</taxon>
        <taxon>Bamfordvirae</taxon>
        <taxon>Nucleocytoviricota</taxon>
        <taxon>Megaviricetes</taxon>
        <taxon>Imitervirales</taxon>
        <taxon>Mimiviridae</taxon>
        <taxon>environmental samples</taxon>
    </lineage>
</organism>